<dbReference type="Proteomes" id="UP000051497">
    <property type="component" value="Unassembled WGS sequence"/>
</dbReference>
<evidence type="ECO:0000313" key="1">
    <source>
        <dbReference type="EMBL" id="KRG22577.1"/>
    </source>
</evidence>
<reference evidence="2" key="3">
    <citation type="submission" date="2021-06" db="EMBL/GenBank/DDBJ databases">
        <title>Genomic Description and Analysis of Intracellular Bacteria, Candidatus Berkiella cookevillensis and Candidatus Berkiella aquae.</title>
        <authorList>
            <person name="Kidane D.T."/>
            <person name="Mehari Y.T."/>
            <person name="Rice F.C."/>
            <person name="Arivett B.A."/>
            <person name="Farone A.L."/>
            <person name="Berk S.G."/>
            <person name="Farone M.B."/>
        </authorList>
    </citation>
    <scope>NUCLEOTIDE SEQUENCE</scope>
    <source>
        <strain evidence="2">HT99</strain>
    </source>
</reference>
<dbReference type="AlphaFoldDB" id="A0A0Q9Z0M8"/>
<protein>
    <submittedName>
        <fullName evidence="1">Uncharacterized protein</fullName>
    </submittedName>
</protein>
<reference evidence="2" key="2">
    <citation type="journal article" date="2016" name="Genome Announc.">
        <title>Draft Genome Sequences of Two Novel Amoeba-Resistant Intranuclear Bacteria, 'Candidatus Berkiella cookevillensis' and 'Candidatus Berkiella aquae'.</title>
        <authorList>
            <person name="Mehari Y.T."/>
            <person name="Arivett B.A."/>
            <person name="Farone A.L."/>
            <person name="Gunderson J.H."/>
            <person name="Farone M.B."/>
        </authorList>
    </citation>
    <scope>NUCLEOTIDE SEQUENCE</scope>
    <source>
        <strain evidence="2">HT99</strain>
    </source>
</reference>
<name>A0A0Q9Z0M8_9GAMM</name>
<organism evidence="1">
    <name type="scientific">Candidatus Berkiella aquae</name>
    <dbReference type="NCBI Taxonomy" id="295108"/>
    <lineage>
        <taxon>Bacteria</taxon>
        <taxon>Pseudomonadati</taxon>
        <taxon>Pseudomonadota</taxon>
        <taxon>Gammaproteobacteria</taxon>
        <taxon>Candidatus Berkiellales</taxon>
        <taxon>Candidatus Berkiellaceae</taxon>
        <taxon>Candidatus Berkiella</taxon>
    </lineage>
</organism>
<gene>
    <name evidence="1" type="ORF">HT99x_00115</name>
    <name evidence="2" type="ORF">HT99x_011495</name>
</gene>
<evidence type="ECO:0000313" key="3">
    <source>
        <dbReference type="Proteomes" id="UP000051497"/>
    </source>
</evidence>
<sequence>MLNESDFQRFYQQAKQVLDKYSCQKEVKKFLTSTFAELEQVQSLSSLNNALTLFCKQLKTKVNSIGLTAFGGTNTACGCLKKLKAINEEITSLLNPKPKRAKGLIKARLRKSKAG</sequence>
<dbReference type="EMBL" id="LKAJ01000001">
    <property type="protein sequence ID" value="KRG22577.1"/>
    <property type="molecule type" value="Genomic_DNA"/>
</dbReference>
<keyword evidence="3" id="KW-1185">Reference proteome</keyword>
<comment type="caution">
    <text evidence="1">The sequence shown here is derived from an EMBL/GenBank/DDBJ whole genome shotgun (WGS) entry which is preliminary data.</text>
</comment>
<dbReference type="STRING" id="295108.HT99x_00115"/>
<reference evidence="1" key="1">
    <citation type="submission" date="2015-09" db="EMBL/GenBank/DDBJ databases">
        <title>Draft Genome Sequences of Two Novel Amoeba-resistant Intranuclear Bacteria, Candidatus Berkiella cookevillensis and Candidatus Berkiella aquae.</title>
        <authorList>
            <person name="Mehari Y.T."/>
            <person name="Arivett B.A."/>
            <person name="Farone A.L."/>
            <person name="Gunderson J.H."/>
            <person name="Farone M.B."/>
        </authorList>
    </citation>
    <scope>NUCLEOTIDE SEQUENCE [LARGE SCALE GENOMIC DNA]</scope>
    <source>
        <strain evidence="1">HT99</strain>
    </source>
</reference>
<proteinExistence type="predicted"/>
<dbReference type="EMBL" id="LKAJ02000001">
    <property type="protein sequence ID" value="MCS5712058.1"/>
    <property type="molecule type" value="Genomic_DNA"/>
</dbReference>
<dbReference type="RefSeq" id="WP_075064777.1">
    <property type="nucleotide sequence ID" value="NZ_LKAJ02000001.1"/>
</dbReference>
<evidence type="ECO:0000313" key="2">
    <source>
        <dbReference type="EMBL" id="MCS5712058.1"/>
    </source>
</evidence>
<accession>A0A0Q9Z0M8</accession>